<evidence type="ECO:0000256" key="1">
    <source>
        <dbReference type="SAM" id="MobiDB-lite"/>
    </source>
</evidence>
<evidence type="ECO:0000313" key="3">
    <source>
        <dbReference type="Proteomes" id="UP000467164"/>
    </source>
</evidence>
<dbReference type="AlphaFoldDB" id="A0A7I7LFT0"/>
<accession>A0A7I7LFT0</accession>
<dbReference type="KEGG" id="msho:MSHO_39690"/>
<sequence length="104" mass="11222">MVGPAAAALAAPIEDPIRAKSDAAPATSSGDTVTSDILTPRFERSGPHDRAILRQYPQLRYIARNLKGARQPPSAVSSQCWTATCGYPEIYYCGRLNSANREKS</sequence>
<gene>
    <name evidence="2" type="ORF">MSHO_39690</name>
</gene>
<feature type="region of interest" description="Disordered" evidence="1">
    <location>
        <begin position="17"/>
        <end position="49"/>
    </location>
</feature>
<dbReference type="EMBL" id="AP022572">
    <property type="protein sequence ID" value="BBX58624.1"/>
    <property type="molecule type" value="Genomic_DNA"/>
</dbReference>
<name>A0A7I7LFT0_9MYCO</name>
<organism evidence="2 3">
    <name type="scientific">Mycobacterium shottsii</name>
    <dbReference type="NCBI Taxonomy" id="133549"/>
    <lineage>
        <taxon>Bacteria</taxon>
        <taxon>Bacillati</taxon>
        <taxon>Actinomycetota</taxon>
        <taxon>Actinomycetes</taxon>
        <taxon>Mycobacteriales</taxon>
        <taxon>Mycobacteriaceae</taxon>
        <taxon>Mycobacterium</taxon>
        <taxon>Mycobacterium ulcerans group</taxon>
    </lineage>
</organism>
<proteinExistence type="predicted"/>
<protein>
    <submittedName>
        <fullName evidence="2">Uncharacterized protein</fullName>
    </submittedName>
</protein>
<feature type="compositionally biased region" description="Polar residues" evidence="1">
    <location>
        <begin position="26"/>
        <end position="37"/>
    </location>
</feature>
<dbReference type="Proteomes" id="UP000467164">
    <property type="component" value="Chromosome"/>
</dbReference>
<keyword evidence="3" id="KW-1185">Reference proteome</keyword>
<reference evidence="2 3" key="1">
    <citation type="journal article" date="2019" name="Emerg. Microbes Infect.">
        <title>Comprehensive subspecies identification of 175 nontuberculous mycobacteria species based on 7547 genomic profiles.</title>
        <authorList>
            <person name="Matsumoto Y."/>
            <person name="Kinjo T."/>
            <person name="Motooka D."/>
            <person name="Nabeya D."/>
            <person name="Jung N."/>
            <person name="Uechi K."/>
            <person name="Horii T."/>
            <person name="Iida T."/>
            <person name="Fujita J."/>
            <person name="Nakamura S."/>
        </authorList>
    </citation>
    <scope>NUCLEOTIDE SEQUENCE [LARGE SCALE GENOMIC DNA]</scope>
    <source>
        <strain evidence="2 3">JCM 12657</strain>
    </source>
</reference>
<evidence type="ECO:0000313" key="2">
    <source>
        <dbReference type="EMBL" id="BBX58624.1"/>
    </source>
</evidence>